<dbReference type="Proteomes" id="UP001143509">
    <property type="component" value="Unassembled WGS sequence"/>
</dbReference>
<sequence>MMRLDLAQLSQRLVHVVVGGKSLRDRRAADRRRAIYHNAFGLRADAACLLDQLAQANGRLVHLQDAARTIGRRGQVLDMRPRPPEICMIEIRERLGADAIETVRAVSWRLTPLGRLRTMRARGTRFTTEKIGANG</sequence>
<keyword evidence="2" id="KW-1185">Reference proteome</keyword>
<dbReference type="RefSeq" id="WP_271165847.1">
    <property type="nucleotide sequence ID" value="NZ_BSFD01000010.1"/>
</dbReference>
<name>A0ABQ5TBC1_9CAUL</name>
<dbReference type="EMBL" id="BSFD01000010">
    <property type="protein sequence ID" value="GLK49658.1"/>
    <property type="molecule type" value="Genomic_DNA"/>
</dbReference>
<accession>A0ABQ5TBC1</accession>
<reference evidence="1" key="1">
    <citation type="journal article" date="2014" name="Int. J. Syst. Evol. Microbiol.">
        <title>Complete genome of a new Firmicutes species belonging to the dominant human colonic microbiota ('Ruminococcus bicirculans') reveals two chromosomes and a selective capacity to utilize plant glucans.</title>
        <authorList>
            <consortium name="NISC Comparative Sequencing Program"/>
            <person name="Wegmann U."/>
            <person name="Louis P."/>
            <person name="Goesmann A."/>
            <person name="Henrissat B."/>
            <person name="Duncan S.H."/>
            <person name="Flint H.J."/>
        </authorList>
    </citation>
    <scope>NUCLEOTIDE SEQUENCE</scope>
    <source>
        <strain evidence="1">VKM B-1499</strain>
    </source>
</reference>
<reference evidence="1" key="2">
    <citation type="submission" date="2023-01" db="EMBL/GenBank/DDBJ databases">
        <authorList>
            <person name="Sun Q."/>
            <person name="Evtushenko L."/>
        </authorList>
    </citation>
    <scope>NUCLEOTIDE SEQUENCE</scope>
    <source>
        <strain evidence="1">VKM B-1499</strain>
    </source>
</reference>
<gene>
    <name evidence="1" type="ORF">GCM10017620_26310</name>
</gene>
<evidence type="ECO:0000313" key="2">
    <source>
        <dbReference type="Proteomes" id="UP001143509"/>
    </source>
</evidence>
<protein>
    <submittedName>
        <fullName evidence="1">Uncharacterized protein</fullName>
    </submittedName>
</protein>
<evidence type="ECO:0000313" key="1">
    <source>
        <dbReference type="EMBL" id="GLK49658.1"/>
    </source>
</evidence>
<comment type="caution">
    <text evidence="1">The sequence shown here is derived from an EMBL/GenBank/DDBJ whole genome shotgun (WGS) entry which is preliminary data.</text>
</comment>
<organism evidence="1 2">
    <name type="scientific">Brevundimonas intermedia</name>
    <dbReference type="NCBI Taxonomy" id="74315"/>
    <lineage>
        <taxon>Bacteria</taxon>
        <taxon>Pseudomonadati</taxon>
        <taxon>Pseudomonadota</taxon>
        <taxon>Alphaproteobacteria</taxon>
        <taxon>Caulobacterales</taxon>
        <taxon>Caulobacteraceae</taxon>
        <taxon>Brevundimonas</taxon>
    </lineage>
</organism>
<proteinExistence type="predicted"/>